<accession>A0ABR2ZRI6</accession>
<keyword evidence="7" id="KW-1185">Reference proteome</keyword>
<keyword evidence="1" id="KW-0479">Metal-binding</keyword>
<name>A0ABR2ZRI6_9AGAR</name>
<keyword evidence="2 4" id="KW-0863">Zinc-finger</keyword>
<dbReference type="EMBL" id="JBBXMP010000066">
    <property type="protein sequence ID" value="KAL0064196.1"/>
    <property type="molecule type" value="Genomic_DNA"/>
</dbReference>
<dbReference type="Proteomes" id="UP001437256">
    <property type="component" value="Unassembled WGS sequence"/>
</dbReference>
<organism evidence="6 7">
    <name type="scientific">Marasmius tenuissimus</name>
    <dbReference type="NCBI Taxonomy" id="585030"/>
    <lineage>
        <taxon>Eukaryota</taxon>
        <taxon>Fungi</taxon>
        <taxon>Dikarya</taxon>
        <taxon>Basidiomycota</taxon>
        <taxon>Agaricomycotina</taxon>
        <taxon>Agaricomycetes</taxon>
        <taxon>Agaricomycetidae</taxon>
        <taxon>Agaricales</taxon>
        <taxon>Marasmiineae</taxon>
        <taxon>Marasmiaceae</taxon>
        <taxon>Marasmius</taxon>
    </lineage>
</organism>
<proteinExistence type="predicted"/>
<reference evidence="6 7" key="1">
    <citation type="submission" date="2024-05" db="EMBL/GenBank/DDBJ databases">
        <title>A draft genome resource for the thread blight pathogen Marasmius tenuissimus strain MS-2.</title>
        <authorList>
            <person name="Yulfo-Soto G.E."/>
            <person name="Baruah I.K."/>
            <person name="Amoako-Attah I."/>
            <person name="Bukari Y."/>
            <person name="Meinhardt L.W."/>
            <person name="Bailey B.A."/>
            <person name="Cohen S.P."/>
        </authorList>
    </citation>
    <scope>NUCLEOTIDE SEQUENCE [LARGE SCALE GENOMIC DNA]</scope>
    <source>
        <strain evidence="6 7">MS-2</strain>
    </source>
</reference>
<dbReference type="PROSITE" id="PS50865">
    <property type="entry name" value="ZF_MYND_2"/>
    <property type="match status" value="1"/>
</dbReference>
<protein>
    <recommendedName>
        <fullName evidence="5">MYND-type domain-containing protein</fullName>
    </recommendedName>
</protein>
<dbReference type="InterPro" id="IPR002893">
    <property type="entry name" value="Znf_MYND"/>
</dbReference>
<feature type="domain" description="MYND-type" evidence="5">
    <location>
        <begin position="77"/>
        <end position="117"/>
    </location>
</feature>
<evidence type="ECO:0000259" key="5">
    <source>
        <dbReference type="PROSITE" id="PS50865"/>
    </source>
</evidence>
<evidence type="ECO:0000313" key="7">
    <source>
        <dbReference type="Proteomes" id="UP001437256"/>
    </source>
</evidence>
<gene>
    <name evidence="6" type="ORF">AAF712_008918</name>
</gene>
<keyword evidence="3" id="KW-0862">Zinc</keyword>
<evidence type="ECO:0000256" key="4">
    <source>
        <dbReference type="PROSITE-ProRule" id="PRU00134"/>
    </source>
</evidence>
<dbReference type="Pfam" id="PF01753">
    <property type="entry name" value="zf-MYND"/>
    <property type="match status" value="1"/>
</dbReference>
<sequence length="236" mass="27118">MLPISIRLTRWVKKIRNANLDEMNDIPFTVAPLSDFRDAWTALKNEVSRRSLVEKHPVSSVISQICDSAKCAKLDCCFDLKTSATYRFMRCSRCQSSVYCSKECQKDDWIDGHKRACRIIQQNIKGGIYPRVPGNFEMKFAQQQLTVDYEGLQARICQLRREFVVRHPNKKDLPIPWLDYTFNAPPAVSVYSLPEIYRRVKDLGQDIGAEDLRSAVALAVVPWRGTDRDGGYIVRI</sequence>
<comment type="caution">
    <text evidence="6">The sequence shown here is derived from an EMBL/GenBank/DDBJ whole genome shotgun (WGS) entry which is preliminary data.</text>
</comment>
<dbReference type="Gene3D" id="6.10.140.2220">
    <property type="match status" value="1"/>
</dbReference>
<evidence type="ECO:0000256" key="2">
    <source>
        <dbReference type="ARBA" id="ARBA00022771"/>
    </source>
</evidence>
<dbReference type="SUPFAM" id="SSF144232">
    <property type="entry name" value="HIT/MYND zinc finger-like"/>
    <property type="match status" value="1"/>
</dbReference>
<evidence type="ECO:0000256" key="3">
    <source>
        <dbReference type="ARBA" id="ARBA00022833"/>
    </source>
</evidence>
<evidence type="ECO:0000256" key="1">
    <source>
        <dbReference type="ARBA" id="ARBA00022723"/>
    </source>
</evidence>
<evidence type="ECO:0000313" key="6">
    <source>
        <dbReference type="EMBL" id="KAL0064196.1"/>
    </source>
</evidence>